<keyword evidence="2" id="KW-1185">Reference proteome</keyword>
<dbReference type="EMBL" id="CAICTM010003196">
    <property type="protein sequence ID" value="CAB9531028.1"/>
    <property type="molecule type" value="Genomic_DNA"/>
</dbReference>
<comment type="caution">
    <text evidence="1">The sequence shown here is derived from an EMBL/GenBank/DDBJ whole genome shotgun (WGS) entry which is preliminary data.</text>
</comment>
<name>A0A9N8I168_9STRA</name>
<accession>A0A9N8I168</accession>
<sequence length="133" mass="15106">MPTILITTSPEEFLLDRPCPTLFPCHLRQWCIKAERIATDLDDISVRSHTVELVGERAMAAHEESSDDEEEMCTIIRDNFVGFITSCELRMNGWDQHKKRRRRHNNRRNSMASTCTVQSAGTIATLTSCGAHS</sequence>
<proteinExistence type="predicted"/>
<evidence type="ECO:0000313" key="2">
    <source>
        <dbReference type="Proteomes" id="UP001153069"/>
    </source>
</evidence>
<dbReference type="Proteomes" id="UP001153069">
    <property type="component" value="Unassembled WGS sequence"/>
</dbReference>
<reference evidence="1" key="1">
    <citation type="submission" date="2020-06" db="EMBL/GenBank/DDBJ databases">
        <authorList>
            <consortium name="Plant Systems Biology data submission"/>
        </authorList>
    </citation>
    <scope>NUCLEOTIDE SEQUENCE</scope>
    <source>
        <strain evidence="1">D6</strain>
    </source>
</reference>
<evidence type="ECO:0000313" key="1">
    <source>
        <dbReference type="EMBL" id="CAB9531028.1"/>
    </source>
</evidence>
<dbReference type="AlphaFoldDB" id="A0A9N8I168"/>
<protein>
    <submittedName>
        <fullName evidence="1">Uncharacterized protein</fullName>
    </submittedName>
</protein>
<organism evidence="1 2">
    <name type="scientific">Seminavis robusta</name>
    <dbReference type="NCBI Taxonomy" id="568900"/>
    <lineage>
        <taxon>Eukaryota</taxon>
        <taxon>Sar</taxon>
        <taxon>Stramenopiles</taxon>
        <taxon>Ochrophyta</taxon>
        <taxon>Bacillariophyta</taxon>
        <taxon>Bacillariophyceae</taxon>
        <taxon>Bacillariophycidae</taxon>
        <taxon>Naviculales</taxon>
        <taxon>Naviculaceae</taxon>
        <taxon>Seminavis</taxon>
    </lineage>
</organism>
<gene>
    <name evidence="1" type="ORF">SEMRO_3198_G345041.1</name>
</gene>